<evidence type="ECO:0000313" key="11">
    <source>
        <dbReference type="Proteomes" id="UP000583699"/>
    </source>
</evidence>
<dbReference type="GO" id="GO:0005186">
    <property type="term" value="F:pheromone activity"/>
    <property type="evidence" value="ECO:0007669"/>
    <property type="project" value="UniProtKB-KW"/>
</dbReference>
<accession>A0A7W8N7C4</accession>
<evidence type="ECO:0000256" key="5">
    <source>
        <dbReference type="ARBA" id="ARBA00023288"/>
    </source>
</evidence>
<evidence type="ECO:0000256" key="1">
    <source>
        <dbReference type="ARBA" id="ARBA00004613"/>
    </source>
</evidence>
<keyword evidence="5" id="KW-0449">Lipoprotein</keyword>
<evidence type="ECO:0000256" key="2">
    <source>
        <dbReference type="ARBA" id="ARBA00022525"/>
    </source>
</evidence>
<evidence type="ECO:0000256" key="3">
    <source>
        <dbReference type="ARBA" id="ARBA00023044"/>
    </source>
</evidence>
<dbReference type="GO" id="GO:0005576">
    <property type="term" value="C:extracellular region"/>
    <property type="evidence" value="ECO:0007669"/>
    <property type="project" value="UniProtKB-SubCell"/>
</dbReference>
<evidence type="ECO:0000313" key="10">
    <source>
        <dbReference type="EMBL" id="MBB5355230.1"/>
    </source>
</evidence>
<keyword evidence="6" id="KW-0636">Prenylation</keyword>
<keyword evidence="2" id="KW-0964">Secreted</keyword>
<evidence type="ECO:0000256" key="6">
    <source>
        <dbReference type="ARBA" id="ARBA00023289"/>
    </source>
</evidence>
<evidence type="ECO:0000256" key="8">
    <source>
        <dbReference type="ARBA" id="ARBA00029545"/>
    </source>
</evidence>
<dbReference type="AlphaFoldDB" id="A0A7W8N7C4"/>
<dbReference type="GO" id="GO:0030420">
    <property type="term" value="P:establishment of competence for transformation"/>
    <property type="evidence" value="ECO:0007669"/>
    <property type="project" value="UniProtKB-KW"/>
</dbReference>
<comment type="subunit">
    <text evidence="7">Interacts directly with the sensor histidine kinase ComP and stimulates its activity.</text>
</comment>
<evidence type="ECO:0000256" key="7">
    <source>
        <dbReference type="ARBA" id="ARBA00029483"/>
    </source>
</evidence>
<keyword evidence="4" id="KW-0178">Competence</keyword>
<reference evidence="10 11" key="1">
    <citation type="submission" date="2020-08" db="EMBL/GenBank/DDBJ databases">
        <title>Genomic Encyclopedia of Type Strains, Phase IV (KMG-IV): sequencing the most valuable type-strain genomes for metagenomic binning, comparative biology and taxonomic classification.</title>
        <authorList>
            <person name="Goeker M."/>
        </authorList>
    </citation>
    <scope>NUCLEOTIDE SEQUENCE [LARGE SCALE GENOMIC DNA]</scope>
    <source>
        <strain evidence="10 11">DSM 19169</strain>
    </source>
</reference>
<evidence type="ECO:0000256" key="9">
    <source>
        <dbReference type="ARBA" id="ARBA00030321"/>
    </source>
</evidence>
<name>A0A7W8N7C4_9BACL</name>
<dbReference type="Proteomes" id="UP000583699">
    <property type="component" value="Unassembled WGS sequence"/>
</dbReference>
<organism evidence="10 11">
    <name type="scientific">Anoxybacillus mongoliensis</name>
    <dbReference type="NCBI Taxonomy" id="452565"/>
    <lineage>
        <taxon>Bacteria</taxon>
        <taxon>Bacillati</taxon>
        <taxon>Bacillota</taxon>
        <taxon>Bacilli</taxon>
        <taxon>Bacillales</taxon>
        <taxon>Anoxybacillaceae</taxon>
        <taxon>Anoxybacillus</taxon>
    </lineage>
</organism>
<dbReference type="InterPro" id="IPR009233">
    <property type="entry name" value="Competence_ComX_Bacillus"/>
</dbReference>
<sequence length="52" mass="6011">MMQQIIRFLVEHPEIVEKLQNGTVSLIGLSELEGKAVIKAFSESIHPLRYWM</sequence>
<evidence type="ECO:0000256" key="4">
    <source>
        <dbReference type="ARBA" id="ARBA00023287"/>
    </source>
</evidence>
<dbReference type="EMBL" id="JACHEQ010000004">
    <property type="protein sequence ID" value="MBB5355230.1"/>
    <property type="molecule type" value="Genomic_DNA"/>
</dbReference>
<keyword evidence="11" id="KW-1185">Reference proteome</keyword>
<proteinExistence type="predicted"/>
<dbReference type="Pfam" id="PF05952">
    <property type="entry name" value="ComX"/>
    <property type="match status" value="1"/>
</dbReference>
<keyword evidence="3" id="KW-0588">Pheromone</keyword>
<comment type="subcellular location">
    <subcellularLocation>
        <location evidence="1">Secreted</location>
    </subcellularLocation>
</comment>
<comment type="caution">
    <text evidence="10">The sequence shown here is derived from an EMBL/GenBank/DDBJ whole genome shotgun (WGS) entry which is preliminary data.</text>
</comment>
<gene>
    <name evidence="10" type="ORF">HNR43_001189</name>
</gene>
<protein>
    <recommendedName>
        <fullName evidence="8">ComX pheromone</fullName>
    </recommendedName>
    <alternativeName>
        <fullName evidence="9">Competence pheromone</fullName>
    </alternativeName>
</protein>